<dbReference type="GO" id="GO:0005737">
    <property type="term" value="C:cytoplasm"/>
    <property type="evidence" value="ECO:0007669"/>
    <property type="project" value="TreeGrafter"/>
</dbReference>
<evidence type="ECO:0000256" key="2">
    <source>
        <dbReference type="ARBA" id="ARBA00009026"/>
    </source>
</evidence>
<dbReference type="InterPro" id="IPR026610">
    <property type="entry name" value="Hen1"/>
</dbReference>
<dbReference type="AlphaFoldDB" id="A0A8S1BM25"/>
<dbReference type="EMBL" id="CADEPI010000003">
    <property type="protein sequence ID" value="CAB3360402.1"/>
    <property type="molecule type" value="Genomic_DNA"/>
</dbReference>
<dbReference type="Proteomes" id="UP000494165">
    <property type="component" value="Unassembled WGS sequence"/>
</dbReference>
<evidence type="ECO:0000256" key="9">
    <source>
        <dbReference type="ARBA" id="ARBA00022884"/>
    </source>
</evidence>
<dbReference type="GO" id="GO:0030422">
    <property type="term" value="P:siRNA processing"/>
    <property type="evidence" value="ECO:0007669"/>
    <property type="project" value="TreeGrafter"/>
</dbReference>
<evidence type="ECO:0000256" key="8">
    <source>
        <dbReference type="ARBA" id="ARBA00022842"/>
    </source>
</evidence>
<keyword evidence="8" id="KW-0460">Magnesium</keyword>
<feature type="compositionally biased region" description="Acidic residues" evidence="13">
    <location>
        <begin position="478"/>
        <end position="487"/>
    </location>
</feature>
<keyword evidence="7" id="KW-0479">Metal-binding</keyword>
<dbReference type="GO" id="GO:0005634">
    <property type="term" value="C:nucleus"/>
    <property type="evidence" value="ECO:0007669"/>
    <property type="project" value="TreeGrafter"/>
</dbReference>
<keyword evidence="15" id="KW-1185">Reference proteome</keyword>
<evidence type="ECO:0000256" key="4">
    <source>
        <dbReference type="ARBA" id="ARBA00022603"/>
    </source>
</evidence>
<feature type="compositionally biased region" description="Acidic residues" evidence="13">
    <location>
        <begin position="541"/>
        <end position="561"/>
    </location>
</feature>
<protein>
    <recommendedName>
        <fullName evidence="3">Small RNA 2'-O-methyltransferase</fullName>
        <ecNumber evidence="11">2.1.1.386</ecNumber>
    </recommendedName>
</protein>
<evidence type="ECO:0000256" key="3">
    <source>
        <dbReference type="ARBA" id="ARBA00021330"/>
    </source>
</evidence>
<evidence type="ECO:0000256" key="1">
    <source>
        <dbReference type="ARBA" id="ARBA00001946"/>
    </source>
</evidence>
<proteinExistence type="inferred from homology"/>
<comment type="cofactor">
    <cofactor evidence="1">
        <name>Mg(2+)</name>
        <dbReference type="ChEBI" id="CHEBI:18420"/>
    </cofactor>
</comment>
<dbReference type="GO" id="GO:0003723">
    <property type="term" value="F:RNA binding"/>
    <property type="evidence" value="ECO:0007669"/>
    <property type="project" value="UniProtKB-KW"/>
</dbReference>
<evidence type="ECO:0000256" key="11">
    <source>
        <dbReference type="ARBA" id="ARBA00035025"/>
    </source>
</evidence>
<comment type="catalytic activity">
    <reaction evidence="12">
        <text>small RNA 3'-end nucleotide + S-adenosyl-L-methionine = small RNA 3'-end 2'-O-methylnucleotide + S-adenosyl-L-homocysteine + H(+)</text>
        <dbReference type="Rhea" id="RHEA:37887"/>
        <dbReference type="Rhea" id="RHEA-COMP:10415"/>
        <dbReference type="Rhea" id="RHEA-COMP:10416"/>
        <dbReference type="ChEBI" id="CHEBI:15378"/>
        <dbReference type="ChEBI" id="CHEBI:57856"/>
        <dbReference type="ChEBI" id="CHEBI:59789"/>
        <dbReference type="ChEBI" id="CHEBI:74896"/>
        <dbReference type="ChEBI" id="CHEBI:74898"/>
        <dbReference type="EC" id="2.1.1.386"/>
    </reaction>
</comment>
<evidence type="ECO:0000256" key="7">
    <source>
        <dbReference type="ARBA" id="ARBA00022723"/>
    </source>
</evidence>
<feature type="region of interest" description="Disordered" evidence="13">
    <location>
        <begin position="470"/>
        <end position="561"/>
    </location>
</feature>
<keyword evidence="9" id="KW-0694">RNA-binding</keyword>
<evidence type="ECO:0000256" key="13">
    <source>
        <dbReference type="SAM" id="MobiDB-lite"/>
    </source>
</evidence>
<evidence type="ECO:0000256" key="12">
    <source>
        <dbReference type="ARBA" id="ARBA00048418"/>
    </source>
</evidence>
<evidence type="ECO:0000256" key="6">
    <source>
        <dbReference type="ARBA" id="ARBA00022691"/>
    </source>
</evidence>
<name>A0A8S1BM25_9INSE</name>
<dbReference type="Gene3D" id="3.40.50.150">
    <property type="entry name" value="Vaccinia Virus protein VP39"/>
    <property type="match status" value="1"/>
</dbReference>
<dbReference type="InterPro" id="IPR029063">
    <property type="entry name" value="SAM-dependent_MTases_sf"/>
</dbReference>
<keyword evidence="4" id="KW-0489">Methyltransferase</keyword>
<dbReference type="GO" id="GO:0034587">
    <property type="term" value="P:piRNA processing"/>
    <property type="evidence" value="ECO:0007669"/>
    <property type="project" value="TreeGrafter"/>
</dbReference>
<gene>
    <name evidence="14" type="ORF">CLODIP_2_CD08947</name>
</gene>
<dbReference type="GO" id="GO:0090486">
    <property type="term" value="F:small RNA 2'-O-methyltransferase activity"/>
    <property type="evidence" value="ECO:0007669"/>
    <property type="project" value="UniProtKB-EC"/>
</dbReference>
<keyword evidence="5" id="KW-0808">Transferase</keyword>
<evidence type="ECO:0000256" key="5">
    <source>
        <dbReference type="ARBA" id="ARBA00022679"/>
    </source>
</evidence>
<reference evidence="14 15" key="1">
    <citation type="submission" date="2020-04" db="EMBL/GenBank/DDBJ databases">
        <authorList>
            <person name="Alioto T."/>
            <person name="Alioto T."/>
            <person name="Gomez Garrido J."/>
        </authorList>
    </citation>
    <scope>NUCLEOTIDE SEQUENCE [LARGE SCALE GENOMIC DNA]</scope>
</reference>
<comment type="caution">
    <text evidence="14">The sequence shown here is derived from an EMBL/GenBank/DDBJ whole genome shotgun (WGS) entry which is preliminary data.</text>
</comment>
<dbReference type="GO" id="GO:0001510">
    <property type="term" value="P:RNA methylation"/>
    <property type="evidence" value="ECO:0007669"/>
    <property type="project" value="InterPro"/>
</dbReference>
<keyword evidence="10" id="KW-0943">RNA-mediated gene silencing</keyword>
<dbReference type="PANTHER" id="PTHR21404:SF3">
    <property type="entry name" value="SMALL RNA 2'-O-METHYLTRANSFERASE"/>
    <property type="match status" value="1"/>
</dbReference>
<dbReference type="EC" id="2.1.1.386" evidence="11"/>
<dbReference type="GO" id="GO:0046872">
    <property type="term" value="F:metal ion binding"/>
    <property type="evidence" value="ECO:0007669"/>
    <property type="project" value="UniProtKB-KW"/>
</dbReference>
<evidence type="ECO:0000256" key="10">
    <source>
        <dbReference type="ARBA" id="ARBA00023158"/>
    </source>
</evidence>
<evidence type="ECO:0000313" key="15">
    <source>
        <dbReference type="Proteomes" id="UP000494165"/>
    </source>
</evidence>
<keyword evidence="6" id="KW-0949">S-adenosyl-L-methionine</keyword>
<dbReference type="SUPFAM" id="SSF53335">
    <property type="entry name" value="S-adenosyl-L-methionine-dependent methyltransferases"/>
    <property type="match status" value="1"/>
</dbReference>
<dbReference type="OrthoDB" id="2154311at2759"/>
<organism evidence="14 15">
    <name type="scientific">Cloeon dipterum</name>
    <dbReference type="NCBI Taxonomy" id="197152"/>
    <lineage>
        <taxon>Eukaryota</taxon>
        <taxon>Metazoa</taxon>
        <taxon>Ecdysozoa</taxon>
        <taxon>Arthropoda</taxon>
        <taxon>Hexapoda</taxon>
        <taxon>Insecta</taxon>
        <taxon>Pterygota</taxon>
        <taxon>Palaeoptera</taxon>
        <taxon>Ephemeroptera</taxon>
        <taxon>Pisciforma</taxon>
        <taxon>Baetidae</taxon>
        <taxon>Cloeon</taxon>
    </lineage>
</organism>
<dbReference type="PANTHER" id="PTHR21404">
    <property type="entry name" value="HEN1"/>
    <property type="match status" value="1"/>
</dbReference>
<sequence>MLVSVPSLYILVYDACTTCFRRGRDMEQEQGNSSDSAFYLEEAGVKFSTPVYMQRYAAVVDALNDLRWRGTMRKVVDMGCSEFGLFNHLKNTDDVSEVVAVDADRFLLEAFAWKVEPFSADFLRSRRHELRVRVMKGSVAQFDDCLRDCDALVCVELIEHLRPEELDAVPFVVFGQVRPRIAVFTTPNADFNELFNNPSKRLRHPDHKFEWTRDQFHDWAANIAERFPSYRAEFVGIGRGPEGTEESHGFCSQMALFYREDSSGEAVQEVPPESNYELVKEVNFPFRGEEDEEAHKAKCKAEYQIHALGADPIFDKPNGDTLIPLSVVLQSVDEYFQDTNALRECLETHGWKMASNSRGECCVRYDIAESELSDEADVDSVNASSQLAPPPFILSEAAPRAWQSEPHLDAAAAWPLARQPPPAESLMFRSVNERHSCAFFKSSFSDPIRVDDSGYPNSGSVQDMDVTLGSSDELSASNDDEEEEEEDRPPPAFAPPAAIPANNHDAVNNNRDGEGNDLGPDADAEQRLPEFPRWLLQVLAADEEAADEGFESSSSEDDDDD</sequence>
<evidence type="ECO:0000313" key="14">
    <source>
        <dbReference type="EMBL" id="CAB3360402.1"/>
    </source>
</evidence>
<comment type="similarity">
    <text evidence="2">Belongs to the methyltransferase superfamily. HEN1 family.</text>
</comment>
<accession>A0A8S1BM25</accession>